<feature type="compositionally biased region" description="Low complexity" evidence="1">
    <location>
        <begin position="102"/>
        <end position="116"/>
    </location>
</feature>
<sequence length="160" mass="17698">MNPDLLDDVLVKEKLKSGELLMVINTKDRTSTWSDLRLIADAKDSDTPLVGWAVCRYCCAAFRTHSKVNDKGKRKNHGLTSCNKHLEQCSSRKKEIVEMAKQSSSSDSASSNSQPSVSQFLTNKKKISPSWLTLSSRVYPYGYNFAVGGTGFSKNSGLKN</sequence>
<proteinExistence type="predicted"/>
<dbReference type="AlphaFoldDB" id="A0A815UMK5"/>
<organism evidence="2 3">
    <name type="scientific">Adineta ricciae</name>
    <name type="common">Rotifer</name>
    <dbReference type="NCBI Taxonomy" id="249248"/>
    <lineage>
        <taxon>Eukaryota</taxon>
        <taxon>Metazoa</taxon>
        <taxon>Spiralia</taxon>
        <taxon>Gnathifera</taxon>
        <taxon>Rotifera</taxon>
        <taxon>Eurotatoria</taxon>
        <taxon>Bdelloidea</taxon>
        <taxon>Adinetida</taxon>
        <taxon>Adinetidae</taxon>
        <taxon>Adineta</taxon>
    </lineage>
</organism>
<gene>
    <name evidence="2" type="ORF">EDS130_LOCUS43693</name>
</gene>
<accession>A0A815UMK5</accession>
<evidence type="ECO:0000313" key="3">
    <source>
        <dbReference type="Proteomes" id="UP000663852"/>
    </source>
</evidence>
<comment type="caution">
    <text evidence="2">The sequence shown here is derived from an EMBL/GenBank/DDBJ whole genome shotgun (WGS) entry which is preliminary data.</text>
</comment>
<dbReference type="Proteomes" id="UP000663852">
    <property type="component" value="Unassembled WGS sequence"/>
</dbReference>
<reference evidence="2" key="1">
    <citation type="submission" date="2021-02" db="EMBL/GenBank/DDBJ databases">
        <authorList>
            <person name="Nowell W R."/>
        </authorList>
    </citation>
    <scope>NUCLEOTIDE SEQUENCE</scope>
</reference>
<protein>
    <submittedName>
        <fullName evidence="2">Uncharacterized protein</fullName>
    </submittedName>
</protein>
<evidence type="ECO:0000256" key="1">
    <source>
        <dbReference type="SAM" id="MobiDB-lite"/>
    </source>
</evidence>
<evidence type="ECO:0000313" key="2">
    <source>
        <dbReference type="EMBL" id="CAF1518184.1"/>
    </source>
</evidence>
<name>A0A815UMK5_ADIRI</name>
<dbReference type="EMBL" id="CAJNOJ010000748">
    <property type="protein sequence ID" value="CAF1518184.1"/>
    <property type="molecule type" value="Genomic_DNA"/>
</dbReference>
<feature type="region of interest" description="Disordered" evidence="1">
    <location>
        <begin position="97"/>
        <end position="116"/>
    </location>
</feature>